<dbReference type="EMBL" id="JAGINU010000001">
    <property type="protein sequence ID" value="MBP2364929.1"/>
    <property type="molecule type" value="Genomic_DNA"/>
</dbReference>
<keyword evidence="4" id="KW-1185">Reference proteome</keyword>
<evidence type="ECO:0000259" key="2">
    <source>
        <dbReference type="Pfam" id="PF20615"/>
    </source>
</evidence>
<accession>A0ABS4VMY8</accession>
<dbReference type="Proteomes" id="UP001519295">
    <property type="component" value="Unassembled WGS sequence"/>
</dbReference>
<name>A0ABS4VMY8_9PSEU</name>
<protein>
    <recommendedName>
        <fullName evidence="2">DUF6802 domain-containing protein</fullName>
    </recommendedName>
</protein>
<organism evidence="3 4">
    <name type="scientific">Pseudonocardia parietis</name>
    <dbReference type="NCBI Taxonomy" id="570936"/>
    <lineage>
        <taxon>Bacteria</taxon>
        <taxon>Bacillati</taxon>
        <taxon>Actinomycetota</taxon>
        <taxon>Actinomycetes</taxon>
        <taxon>Pseudonocardiales</taxon>
        <taxon>Pseudonocardiaceae</taxon>
        <taxon>Pseudonocardia</taxon>
    </lineage>
</organism>
<evidence type="ECO:0000313" key="4">
    <source>
        <dbReference type="Proteomes" id="UP001519295"/>
    </source>
</evidence>
<dbReference type="InterPro" id="IPR028994">
    <property type="entry name" value="Integrin_alpha_N"/>
</dbReference>
<dbReference type="SUPFAM" id="SSF69318">
    <property type="entry name" value="Integrin alpha N-terminal domain"/>
    <property type="match status" value="1"/>
</dbReference>
<feature type="region of interest" description="Disordered" evidence="1">
    <location>
        <begin position="95"/>
        <end position="114"/>
    </location>
</feature>
<feature type="domain" description="DUF6802" evidence="2">
    <location>
        <begin position="52"/>
        <end position="94"/>
    </location>
</feature>
<reference evidence="3 4" key="1">
    <citation type="submission" date="2021-03" db="EMBL/GenBank/DDBJ databases">
        <title>Sequencing the genomes of 1000 actinobacteria strains.</title>
        <authorList>
            <person name="Klenk H.-P."/>
        </authorList>
    </citation>
    <scope>NUCLEOTIDE SEQUENCE [LARGE SCALE GENOMIC DNA]</scope>
    <source>
        <strain evidence="3 4">DSM 45256</strain>
    </source>
</reference>
<gene>
    <name evidence="3" type="ORF">JOF36_000625</name>
</gene>
<dbReference type="Pfam" id="PF20615">
    <property type="entry name" value="DUF6802"/>
    <property type="match status" value="1"/>
</dbReference>
<proteinExistence type="predicted"/>
<sequence length="114" mass="11826">MRPDPGFTGPVRWPWGVTGVAVAGSAPWWQSVQVPRAPRPEDLLRAGSEVPVSGPAARDADGDGRADTLVVVTPGGTELWSDLDGDGLADRVLVTGPRPDPADGPLAVLPDGER</sequence>
<comment type="caution">
    <text evidence="3">The sequence shown here is derived from an EMBL/GenBank/DDBJ whole genome shotgun (WGS) entry which is preliminary data.</text>
</comment>
<evidence type="ECO:0000313" key="3">
    <source>
        <dbReference type="EMBL" id="MBP2364929.1"/>
    </source>
</evidence>
<feature type="region of interest" description="Disordered" evidence="1">
    <location>
        <begin position="46"/>
        <end position="66"/>
    </location>
</feature>
<dbReference type="RefSeq" id="WP_210024915.1">
    <property type="nucleotide sequence ID" value="NZ_JAGINU010000001.1"/>
</dbReference>
<evidence type="ECO:0000256" key="1">
    <source>
        <dbReference type="SAM" id="MobiDB-lite"/>
    </source>
</evidence>
<dbReference type="InterPro" id="IPR046543">
    <property type="entry name" value="DUF6802"/>
</dbReference>